<evidence type="ECO:0000256" key="1">
    <source>
        <dbReference type="SAM" id="MobiDB-lite"/>
    </source>
</evidence>
<reference evidence="5" key="1">
    <citation type="submission" date="2016-10" db="EMBL/GenBank/DDBJ databases">
        <authorList>
            <person name="Varghese N."/>
            <person name="Submissions S."/>
        </authorList>
    </citation>
    <scope>NUCLEOTIDE SEQUENCE [LARGE SCALE GENOMIC DNA]</scope>
    <source>
        <strain evidence="5">CGMCC 1.10119</strain>
    </source>
</reference>
<feature type="region of interest" description="Disordered" evidence="1">
    <location>
        <begin position="1"/>
        <end position="27"/>
    </location>
</feature>
<keyword evidence="2" id="KW-1133">Transmembrane helix</keyword>
<sequence>MADNDTHDSAAEKETAPDGGALTQAARDHRNTDYLDREVNLLRPSTPFMRDHLRVIWTGFALWAVIVFGPVTATALVPGVMTTQLPVIGFPLHYFLVAIGAPGGALVLSLWYARKRDQLDQKYGIDHTQTAAEASGAAAAADGGVEQ</sequence>
<accession>A0A1G9QQZ6</accession>
<proteinExistence type="predicted"/>
<gene>
    <name evidence="4" type="ORF">SAMN04487949_0957</name>
</gene>
<feature type="transmembrane region" description="Helical" evidence="2">
    <location>
        <begin position="92"/>
        <end position="113"/>
    </location>
</feature>
<protein>
    <submittedName>
        <fullName evidence="4">Putative solute:sodium symporter small subunit</fullName>
    </submittedName>
</protein>
<evidence type="ECO:0000259" key="3">
    <source>
        <dbReference type="Pfam" id="PF13937"/>
    </source>
</evidence>
<dbReference type="STRING" id="660521.SAMN04487949_0957"/>
<evidence type="ECO:0000313" key="4">
    <source>
        <dbReference type="EMBL" id="SDM12695.1"/>
    </source>
</evidence>
<evidence type="ECO:0000313" key="5">
    <source>
        <dbReference type="Proteomes" id="UP000199451"/>
    </source>
</evidence>
<name>A0A1G9QQZ6_9EURY</name>
<dbReference type="AlphaFoldDB" id="A0A1G9QQZ6"/>
<dbReference type="Proteomes" id="UP000199451">
    <property type="component" value="Unassembled WGS sequence"/>
</dbReference>
<dbReference type="OrthoDB" id="190044at2157"/>
<keyword evidence="2" id="KW-0812">Transmembrane</keyword>
<dbReference type="NCBIfam" id="TIGR03647">
    <property type="entry name" value="Na_symport_sm"/>
    <property type="match status" value="1"/>
</dbReference>
<dbReference type="Pfam" id="PF13937">
    <property type="entry name" value="DUF4212"/>
    <property type="match status" value="1"/>
</dbReference>
<dbReference type="RefSeq" id="WP_089694579.1">
    <property type="nucleotide sequence ID" value="NZ_FNHL01000001.1"/>
</dbReference>
<evidence type="ECO:0000256" key="2">
    <source>
        <dbReference type="SAM" id="Phobius"/>
    </source>
</evidence>
<dbReference type="EMBL" id="FNHL01000001">
    <property type="protein sequence ID" value="SDM12695.1"/>
    <property type="molecule type" value="Genomic_DNA"/>
</dbReference>
<feature type="compositionally biased region" description="Basic and acidic residues" evidence="1">
    <location>
        <begin position="1"/>
        <end position="16"/>
    </location>
</feature>
<dbReference type="InterPro" id="IPR019886">
    <property type="entry name" value="Na_symporter_ssu"/>
</dbReference>
<organism evidence="4 5">
    <name type="scientific">Halogranum gelatinilyticum</name>
    <dbReference type="NCBI Taxonomy" id="660521"/>
    <lineage>
        <taxon>Archaea</taxon>
        <taxon>Methanobacteriati</taxon>
        <taxon>Methanobacteriota</taxon>
        <taxon>Stenosarchaea group</taxon>
        <taxon>Halobacteria</taxon>
        <taxon>Halobacteriales</taxon>
        <taxon>Haloferacaceae</taxon>
    </lineage>
</organism>
<feature type="transmembrane region" description="Helical" evidence="2">
    <location>
        <begin position="55"/>
        <end position="80"/>
    </location>
</feature>
<keyword evidence="2" id="KW-0472">Membrane</keyword>
<keyword evidence="5" id="KW-1185">Reference proteome</keyword>
<feature type="domain" description="Sodium symporter small subunit" evidence="3">
    <location>
        <begin position="46"/>
        <end position="126"/>
    </location>
</feature>